<dbReference type="RefSeq" id="WP_387703236.1">
    <property type="nucleotide sequence ID" value="NZ_JBIAMX010000031.1"/>
</dbReference>
<evidence type="ECO:0000313" key="5">
    <source>
        <dbReference type="EMBL" id="MFF0547086.1"/>
    </source>
</evidence>
<name>A0ABW6PXC7_9NOCA</name>
<organism evidence="5 6">
    <name type="scientific">Nocardia thailandica</name>
    <dbReference type="NCBI Taxonomy" id="257275"/>
    <lineage>
        <taxon>Bacteria</taxon>
        <taxon>Bacillati</taxon>
        <taxon>Actinomycetota</taxon>
        <taxon>Actinomycetes</taxon>
        <taxon>Mycobacteriales</taxon>
        <taxon>Nocardiaceae</taxon>
        <taxon>Nocardia</taxon>
    </lineage>
</organism>
<dbReference type="Gene3D" id="3.60.40.10">
    <property type="entry name" value="PPM-type phosphatase domain"/>
    <property type="match status" value="1"/>
</dbReference>
<evidence type="ECO:0000259" key="4">
    <source>
        <dbReference type="SMART" id="SM00331"/>
    </source>
</evidence>
<dbReference type="EC" id="3.1.3.16" evidence="5"/>
<sequence>MTGAVPPRDGASSAATVTGRPEWTRAAHPAVLVGPDSVVLARNEAATAMFPEVSDGVTLAAGPLSWLQGPHRALSSTPLTPRSALTAGRLGDHVIDAHPTVLGDGSVLWWLLTDTATALERAERDLREAQERTAFLAEAAEILMGSLNPQRCMESIARIAADRLGDAAVVVAAARRRYHPITQCDSSGEVRHCVVEHDPARVPGLIEALRGFPPMPARWIDPAAVPTWLLPDSWRGPLGAVAVIGLPGHGVPAGALILLHRGEHHLGEAEELVARLFAARAGIALSAAQMYAEQTSITGILLRELLPPQLHRIQGVELAGGYRAAENHEVIGGDFYDVYPAEQAGQESLVVLGDVCGKGLEAAILTGKIRNTLQALVPTGSDHQTMLRLLNKALLASQHDRFATLVLASIVHSPDRIRLRLTSGGHLPPLVVRADGTVEVTPTQGQLVGALPEISARTVEVVLGPGETCLLYTDGITEARGGALGNAMFGEQRLAQALAACAGMPADAVVEHLRMLVEQWVGANQRDDIALVAITVPSRYGRAR</sequence>
<evidence type="ECO:0000256" key="1">
    <source>
        <dbReference type="ARBA" id="ARBA00022801"/>
    </source>
</evidence>
<feature type="domain" description="PPM-type phosphatase" evidence="4">
    <location>
        <begin position="330"/>
        <end position="536"/>
    </location>
</feature>
<proteinExistence type="predicted"/>
<evidence type="ECO:0000313" key="6">
    <source>
        <dbReference type="Proteomes" id="UP001601444"/>
    </source>
</evidence>
<protein>
    <submittedName>
        <fullName evidence="5">PP2C family protein-serine/threonine phosphatase</fullName>
        <ecNumber evidence="5">3.1.3.16</ecNumber>
    </submittedName>
</protein>
<gene>
    <name evidence="5" type="ORF">ACFYTF_30045</name>
</gene>
<evidence type="ECO:0000256" key="2">
    <source>
        <dbReference type="SAM" id="Coils"/>
    </source>
</evidence>
<dbReference type="InterPro" id="IPR001932">
    <property type="entry name" value="PPM-type_phosphatase-like_dom"/>
</dbReference>
<dbReference type="Proteomes" id="UP001601444">
    <property type="component" value="Unassembled WGS sequence"/>
</dbReference>
<reference evidence="5 6" key="1">
    <citation type="submission" date="2024-10" db="EMBL/GenBank/DDBJ databases">
        <title>The Natural Products Discovery Center: Release of the First 8490 Sequenced Strains for Exploring Actinobacteria Biosynthetic Diversity.</title>
        <authorList>
            <person name="Kalkreuter E."/>
            <person name="Kautsar S.A."/>
            <person name="Yang D."/>
            <person name="Bader C.D."/>
            <person name="Teijaro C.N."/>
            <person name="Fluegel L."/>
            <person name="Davis C.M."/>
            <person name="Simpson J.R."/>
            <person name="Lauterbach L."/>
            <person name="Steele A.D."/>
            <person name="Gui C."/>
            <person name="Meng S."/>
            <person name="Li G."/>
            <person name="Viehrig K."/>
            <person name="Ye F."/>
            <person name="Su P."/>
            <person name="Kiefer A.F."/>
            <person name="Nichols A."/>
            <person name="Cepeda A.J."/>
            <person name="Yan W."/>
            <person name="Fan B."/>
            <person name="Jiang Y."/>
            <person name="Adhikari A."/>
            <person name="Zheng C.-J."/>
            <person name="Schuster L."/>
            <person name="Cowan T.M."/>
            <person name="Smanski M.J."/>
            <person name="Chevrette M.G."/>
            <person name="De Carvalho L.P.S."/>
            <person name="Shen B."/>
        </authorList>
    </citation>
    <scope>NUCLEOTIDE SEQUENCE [LARGE SCALE GENOMIC DNA]</scope>
    <source>
        <strain evidence="5 6">NPDC004045</strain>
    </source>
</reference>
<dbReference type="SMART" id="SM00331">
    <property type="entry name" value="PP2C_SIG"/>
    <property type="match status" value="1"/>
</dbReference>
<keyword evidence="6" id="KW-1185">Reference proteome</keyword>
<dbReference type="Gene3D" id="3.30.450.40">
    <property type="match status" value="1"/>
</dbReference>
<dbReference type="Pfam" id="PF07228">
    <property type="entry name" value="SpoIIE"/>
    <property type="match status" value="1"/>
</dbReference>
<dbReference type="EMBL" id="JBIAMX010000031">
    <property type="protein sequence ID" value="MFF0547086.1"/>
    <property type="molecule type" value="Genomic_DNA"/>
</dbReference>
<dbReference type="InterPro" id="IPR029016">
    <property type="entry name" value="GAF-like_dom_sf"/>
</dbReference>
<feature type="coiled-coil region" evidence="2">
    <location>
        <begin position="112"/>
        <end position="139"/>
    </location>
</feature>
<dbReference type="InterPro" id="IPR052016">
    <property type="entry name" value="Bact_Sigma-Reg"/>
</dbReference>
<dbReference type="SUPFAM" id="SSF81606">
    <property type="entry name" value="PP2C-like"/>
    <property type="match status" value="1"/>
</dbReference>
<feature type="region of interest" description="Disordered" evidence="3">
    <location>
        <begin position="1"/>
        <end position="21"/>
    </location>
</feature>
<dbReference type="PANTHER" id="PTHR43156">
    <property type="entry name" value="STAGE II SPORULATION PROTEIN E-RELATED"/>
    <property type="match status" value="1"/>
</dbReference>
<keyword evidence="2" id="KW-0175">Coiled coil</keyword>
<dbReference type="PANTHER" id="PTHR43156:SF2">
    <property type="entry name" value="STAGE II SPORULATION PROTEIN E"/>
    <property type="match status" value="1"/>
</dbReference>
<comment type="caution">
    <text evidence="5">The sequence shown here is derived from an EMBL/GenBank/DDBJ whole genome shotgun (WGS) entry which is preliminary data.</text>
</comment>
<dbReference type="SUPFAM" id="SSF55781">
    <property type="entry name" value="GAF domain-like"/>
    <property type="match status" value="1"/>
</dbReference>
<evidence type="ECO:0000256" key="3">
    <source>
        <dbReference type="SAM" id="MobiDB-lite"/>
    </source>
</evidence>
<keyword evidence="1 5" id="KW-0378">Hydrolase</keyword>
<dbReference type="GO" id="GO:0004722">
    <property type="term" value="F:protein serine/threonine phosphatase activity"/>
    <property type="evidence" value="ECO:0007669"/>
    <property type="project" value="UniProtKB-EC"/>
</dbReference>
<accession>A0ABW6PXC7</accession>
<dbReference type="InterPro" id="IPR036457">
    <property type="entry name" value="PPM-type-like_dom_sf"/>
</dbReference>